<dbReference type="Gene3D" id="3.40.50.2300">
    <property type="match status" value="1"/>
</dbReference>
<dbReference type="SUPFAM" id="SSF109604">
    <property type="entry name" value="HD-domain/PDEase-like"/>
    <property type="match status" value="1"/>
</dbReference>
<keyword evidence="4" id="KW-0378">Hydrolase</keyword>
<dbReference type="AlphaFoldDB" id="M5U7A1"/>
<dbReference type="PROSITE" id="PS51832">
    <property type="entry name" value="HD_GYP"/>
    <property type="match status" value="1"/>
</dbReference>
<evidence type="ECO:0000256" key="1">
    <source>
        <dbReference type="PROSITE-ProRule" id="PRU00169"/>
    </source>
</evidence>
<keyword evidence="5" id="KW-1185">Reference proteome</keyword>
<dbReference type="OrthoDB" id="9804747at2"/>
<dbReference type="RefSeq" id="WP_008675750.1">
    <property type="nucleotide sequence ID" value="NZ_ANOH01000107.1"/>
</dbReference>
<comment type="caution">
    <text evidence="4">The sequence shown here is derived from an EMBL/GenBank/DDBJ whole genome shotgun (WGS) entry which is preliminary data.</text>
</comment>
<name>M5U7A1_9BACT</name>
<dbReference type="PANTHER" id="PTHR45228:SF5">
    <property type="entry name" value="CYCLIC DI-GMP PHOSPHODIESTERASE VC_1348-RELATED"/>
    <property type="match status" value="1"/>
</dbReference>
<proteinExistence type="predicted"/>
<dbReference type="Pfam" id="PF00072">
    <property type="entry name" value="Response_reg"/>
    <property type="match status" value="1"/>
</dbReference>
<gene>
    <name evidence="4" type="ORF">RSSM_01387</name>
</gene>
<dbReference type="EMBL" id="ANOH01000107">
    <property type="protein sequence ID" value="EMI57159.1"/>
    <property type="molecule type" value="Genomic_DNA"/>
</dbReference>
<sequence length="359" mass="40408">MEVLVVDDEVISRRMIENTLQEGGYQVTTATNGCEALEILKQRPIQLVVVDWEMPVMDGIEFCQSVRSGDSSRYVYIVMLTSRSQPSDAISGLSVGADDFVTKPFDPVELIMRIHSGRRVVAMESRDLMIFALAKLAESRDPETGAHLDRVRNYCRILALHLQRQVRFQDEVDDEFIRLLYDTSPLHDIGKVSIPDHVLLKPARLTTDEFEIMKTHTIRGAETIESMMEQFPNAAFLKMARDITLSHHEKYDGRGYPHGVAGEQIPLCSRIVAVADVYDALTSKRIYKKAYSHSRAKSAIVAGSGKHFDPAIVDAFLDNEDSFIATRKRFQDNLTCTTHGMPVTNTPFELVPAMMGQEL</sequence>
<dbReference type="Proteomes" id="UP000011885">
    <property type="component" value="Unassembled WGS sequence"/>
</dbReference>
<feature type="domain" description="HD-GYP" evidence="3">
    <location>
        <begin position="122"/>
        <end position="332"/>
    </location>
</feature>
<protein>
    <submittedName>
        <fullName evidence="4">Response regulator receiver modulated metal dependent phosphohydrolase</fullName>
    </submittedName>
</protein>
<organism evidence="4 5">
    <name type="scientific">Rhodopirellula sallentina SM41</name>
    <dbReference type="NCBI Taxonomy" id="1263870"/>
    <lineage>
        <taxon>Bacteria</taxon>
        <taxon>Pseudomonadati</taxon>
        <taxon>Planctomycetota</taxon>
        <taxon>Planctomycetia</taxon>
        <taxon>Pirellulales</taxon>
        <taxon>Pirellulaceae</taxon>
        <taxon>Rhodopirellula</taxon>
    </lineage>
</organism>
<evidence type="ECO:0000259" key="2">
    <source>
        <dbReference type="PROSITE" id="PS50110"/>
    </source>
</evidence>
<keyword evidence="1" id="KW-0597">Phosphoprotein</keyword>
<dbReference type="Gene3D" id="1.10.3210.10">
    <property type="entry name" value="Hypothetical protein af1432"/>
    <property type="match status" value="1"/>
</dbReference>
<evidence type="ECO:0000259" key="3">
    <source>
        <dbReference type="PROSITE" id="PS51832"/>
    </source>
</evidence>
<dbReference type="CDD" id="cd17574">
    <property type="entry name" value="REC_OmpR"/>
    <property type="match status" value="1"/>
</dbReference>
<evidence type="ECO:0000313" key="4">
    <source>
        <dbReference type="EMBL" id="EMI57159.1"/>
    </source>
</evidence>
<dbReference type="CDD" id="cd00077">
    <property type="entry name" value="HDc"/>
    <property type="match status" value="1"/>
</dbReference>
<reference evidence="4 5" key="1">
    <citation type="journal article" date="2013" name="Mar. Genomics">
        <title>Expression of sulfatases in Rhodopirellula baltica and the diversity of sulfatases in the genus Rhodopirellula.</title>
        <authorList>
            <person name="Wegner C.E."/>
            <person name="Richter-Heitmann T."/>
            <person name="Klindworth A."/>
            <person name="Klockow C."/>
            <person name="Richter M."/>
            <person name="Achstetter T."/>
            <person name="Glockner F.O."/>
            <person name="Harder J."/>
        </authorList>
    </citation>
    <scope>NUCLEOTIDE SEQUENCE [LARGE SCALE GENOMIC DNA]</scope>
    <source>
        <strain evidence="4 5">SM41</strain>
    </source>
</reference>
<dbReference type="InterPro" id="IPR003607">
    <property type="entry name" value="HD/PDEase_dom"/>
</dbReference>
<dbReference type="InterPro" id="IPR001789">
    <property type="entry name" value="Sig_transdc_resp-reg_receiver"/>
</dbReference>
<dbReference type="SMART" id="SM00471">
    <property type="entry name" value="HDc"/>
    <property type="match status" value="1"/>
</dbReference>
<accession>M5U7A1</accession>
<feature type="modified residue" description="4-aspartylphosphate" evidence="1">
    <location>
        <position position="51"/>
    </location>
</feature>
<dbReference type="InterPro" id="IPR037522">
    <property type="entry name" value="HD_GYP_dom"/>
</dbReference>
<dbReference type="Pfam" id="PF13487">
    <property type="entry name" value="HD_5"/>
    <property type="match status" value="1"/>
</dbReference>
<dbReference type="PANTHER" id="PTHR45228">
    <property type="entry name" value="CYCLIC DI-GMP PHOSPHODIESTERASE TM_0186-RELATED"/>
    <property type="match status" value="1"/>
</dbReference>
<dbReference type="InterPro" id="IPR052020">
    <property type="entry name" value="Cyclic_di-GMP/3'3'-cGAMP_PDE"/>
</dbReference>
<evidence type="ECO:0000313" key="5">
    <source>
        <dbReference type="Proteomes" id="UP000011885"/>
    </source>
</evidence>
<dbReference type="GO" id="GO:0000160">
    <property type="term" value="P:phosphorelay signal transduction system"/>
    <property type="evidence" value="ECO:0007669"/>
    <property type="project" value="InterPro"/>
</dbReference>
<dbReference type="PROSITE" id="PS50110">
    <property type="entry name" value="RESPONSE_REGULATORY"/>
    <property type="match status" value="1"/>
</dbReference>
<dbReference type="InterPro" id="IPR011006">
    <property type="entry name" value="CheY-like_superfamily"/>
</dbReference>
<dbReference type="SUPFAM" id="SSF52172">
    <property type="entry name" value="CheY-like"/>
    <property type="match status" value="1"/>
</dbReference>
<feature type="domain" description="Response regulatory" evidence="2">
    <location>
        <begin position="2"/>
        <end position="118"/>
    </location>
</feature>
<dbReference type="GO" id="GO:0016787">
    <property type="term" value="F:hydrolase activity"/>
    <property type="evidence" value="ECO:0007669"/>
    <property type="project" value="UniProtKB-KW"/>
</dbReference>
<dbReference type="SMART" id="SM00448">
    <property type="entry name" value="REC"/>
    <property type="match status" value="1"/>
</dbReference>
<dbReference type="PATRIC" id="fig|1263870.3.peg.1487"/>